<gene>
    <name evidence="1" type="ORF">E6C27_scaffold550G001180</name>
</gene>
<organism evidence="1 2">
    <name type="scientific">Cucumis melo var. makuwa</name>
    <name type="common">Oriental melon</name>
    <dbReference type="NCBI Taxonomy" id="1194695"/>
    <lineage>
        <taxon>Eukaryota</taxon>
        <taxon>Viridiplantae</taxon>
        <taxon>Streptophyta</taxon>
        <taxon>Embryophyta</taxon>
        <taxon>Tracheophyta</taxon>
        <taxon>Spermatophyta</taxon>
        <taxon>Magnoliopsida</taxon>
        <taxon>eudicotyledons</taxon>
        <taxon>Gunneridae</taxon>
        <taxon>Pentapetalae</taxon>
        <taxon>rosids</taxon>
        <taxon>fabids</taxon>
        <taxon>Cucurbitales</taxon>
        <taxon>Cucurbitaceae</taxon>
        <taxon>Benincaseae</taxon>
        <taxon>Cucumis</taxon>
    </lineage>
</organism>
<evidence type="ECO:0000313" key="1">
    <source>
        <dbReference type="EMBL" id="KAA0066974.1"/>
    </source>
</evidence>
<protein>
    <submittedName>
        <fullName evidence="1">Uncharacterized protein</fullName>
    </submittedName>
</protein>
<dbReference type="AlphaFoldDB" id="A0A5A7VHY8"/>
<proteinExistence type="predicted"/>
<accession>A0A5A7VHY8</accession>
<reference evidence="1 2" key="1">
    <citation type="submission" date="2019-08" db="EMBL/GenBank/DDBJ databases">
        <title>Draft genome sequences of two oriental melons (Cucumis melo L. var makuwa).</title>
        <authorList>
            <person name="Kwon S.-Y."/>
        </authorList>
    </citation>
    <scope>NUCLEOTIDE SEQUENCE [LARGE SCALE GENOMIC DNA]</scope>
    <source>
        <strain evidence="2">cv. SW 3</strain>
        <tissue evidence="1">Leaf</tissue>
    </source>
</reference>
<dbReference type="EMBL" id="SSTE01000742">
    <property type="protein sequence ID" value="KAA0066974.1"/>
    <property type="molecule type" value="Genomic_DNA"/>
</dbReference>
<name>A0A5A7VHY8_CUCMM</name>
<dbReference type="Proteomes" id="UP000321393">
    <property type="component" value="Unassembled WGS sequence"/>
</dbReference>
<comment type="caution">
    <text evidence="1">The sequence shown here is derived from an EMBL/GenBank/DDBJ whole genome shotgun (WGS) entry which is preliminary data.</text>
</comment>
<evidence type="ECO:0000313" key="2">
    <source>
        <dbReference type="Proteomes" id="UP000321393"/>
    </source>
</evidence>
<sequence length="149" mass="16147">MSEHSLQKTGLHLTYKNVGENGKYVGKGYTDFFHDVGKNVKRGIPDAVLVRRPKYHDVGNTSPDAMTCVGHSGIGSSSPDRPYADAKRGIGNASSDVFFSTSVVRQDTLLQHVDELLTSSSCGPSAWVPNQCLLSSLVVYPTPDRISHL</sequence>